<sequence>MKMSYSTVVTLGLLLCTGTLHFDVAVGITVNNYVLSFTTTINGEQTSRQINFNENDYIDSFYLKLCDNSTYYYEMEIADSATYYPLKTISFSREKLNQSLFTDSYNCFGYYSRFNCTRAPKPAGCGNGKTLIQATYSNSSLCGRSSIGLCASLNQNLTVAIFAEEVTTSTVTLTSTKQVTTRRMSNKSSSTFRGVSVFSLVMMFAFSFVSLVLHIPRGQTYFIK</sequence>
<name>A0AAD8B9R9_BIOPF</name>
<reference evidence="3" key="2">
    <citation type="submission" date="2023-04" db="EMBL/GenBank/DDBJ databases">
        <authorList>
            <person name="Bu L."/>
            <person name="Lu L."/>
            <person name="Laidemitt M.R."/>
            <person name="Zhang S.M."/>
            <person name="Mutuku M."/>
            <person name="Mkoji G."/>
            <person name="Steinauer M."/>
            <person name="Loker E.S."/>
        </authorList>
    </citation>
    <scope>NUCLEOTIDE SEQUENCE</scope>
    <source>
        <strain evidence="3">KasaAsao</strain>
        <tissue evidence="3">Whole Snail</tissue>
    </source>
</reference>
<accession>A0AAD8B9R9</accession>
<evidence type="ECO:0000256" key="1">
    <source>
        <dbReference type="SAM" id="Phobius"/>
    </source>
</evidence>
<keyword evidence="1" id="KW-0472">Membrane</keyword>
<dbReference type="AlphaFoldDB" id="A0AAD8B9R9"/>
<dbReference type="EMBL" id="JASAOG010000112">
    <property type="protein sequence ID" value="KAK0050593.1"/>
    <property type="molecule type" value="Genomic_DNA"/>
</dbReference>
<evidence type="ECO:0000313" key="3">
    <source>
        <dbReference type="EMBL" id="KAK0050593.1"/>
    </source>
</evidence>
<proteinExistence type="predicted"/>
<feature type="signal peptide" evidence="2">
    <location>
        <begin position="1"/>
        <end position="21"/>
    </location>
</feature>
<feature type="chain" id="PRO_5042212689" evidence="2">
    <location>
        <begin position="22"/>
        <end position="224"/>
    </location>
</feature>
<keyword evidence="2" id="KW-0732">Signal</keyword>
<feature type="transmembrane region" description="Helical" evidence="1">
    <location>
        <begin position="192"/>
        <end position="215"/>
    </location>
</feature>
<keyword evidence="4" id="KW-1185">Reference proteome</keyword>
<evidence type="ECO:0000313" key="4">
    <source>
        <dbReference type="Proteomes" id="UP001233172"/>
    </source>
</evidence>
<keyword evidence="1" id="KW-0812">Transmembrane</keyword>
<protein>
    <submittedName>
        <fullName evidence="3">Uncharacterized protein</fullName>
    </submittedName>
</protein>
<evidence type="ECO:0000256" key="2">
    <source>
        <dbReference type="SAM" id="SignalP"/>
    </source>
</evidence>
<organism evidence="3 4">
    <name type="scientific">Biomphalaria pfeifferi</name>
    <name type="common">Bloodfluke planorb</name>
    <name type="synonym">Freshwater snail</name>
    <dbReference type="NCBI Taxonomy" id="112525"/>
    <lineage>
        <taxon>Eukaryota</taxon>
        <taxon>Metazoa</taxon>
        <taxon>Spiralia</taxon>
        <taxon>Lophotrochozoa</taxon>
        <taxon>Mollusca</taxon>
        <taxon>Gastropoda</taxon>
        <taxon>Heterobranchia</taxon>
        <taxon>Euthyneura</taxon>
        <taxon>Panpulmonata</taxon>
        <taxon>Hygrophila</taxon>
        <taxon>Lymnaeoidea</taxon>
        <taxon>Planorbidae</taxon>
        <taxon>Biomphalaria</taxon>
    </lineage>
</organism>
<keyword evidence="1" id="KW-1133">Transmembrane helix</keyword>
<reference evidence="3" key="1">
    <citation type="journal article" date="2023" name="PLoS Negl. Trop. Dis.">
        <title>A genome sequence for Biomphalaria pfeifferi, the major vector snail for the human-infecting parasite Schistosoma mansoni.</title>
        <authorList>
            <person name="Bu L."/>
            <person name="Lu L."/>
            <person name="Laidemitt M.R."/>
            <person name="Zhang S.M."/>
            <person name="Mutuku M."/>
            <person name="Mkoji G."/>
            <person name="Steinauer M."/>
            <person name="Loker E.S."/>
        </authorList>
    </citation>
    <scope>NUCLEOTIDE SEQUENCE</scope>
    <source>
        <strain evidence="3">KasaAsao</strain>
    </source>
</reference>
<gene>
    <name evidence="3" type="ORF">Bpfe_019930</name>
</gene>
<comment type="caution">
    <text evidence="3">The sequence shown here is derived from an EMBL/GenBank/DDBJ whole genome shotgun (WGS) entry which is preliminary data.</text>
</comment>
<dbReference type="Proteomes" id="UP001233172">
    <property type="component" value="Unassembled WGS sequence"/>
</dbReference>